<dbReference type="PANTHER" id="PTHR10000:SF25">
    <property type="entry name" value="PHOSPHATASE YKRA-RELATED"/>
    <property type="match status" value="1"/>
</dbReference>
<dbReference type="Proteomes" id="UP001254832">
    <property type="component" value="Unassembled WGS sequence"/>
</dbReference>
<evidence type="ECO:0000313" key="2">
    <source>
        <dbReference type="Proteomes" id="UP001254832"/>
    </source>
</evidence>
<dbReference type="SFLD" id="SFLDG01140">
    <property type="entry name" value="C2.B:_Phosphomannomutase_and_P"/>
    <property type="match status" value="1"/>
</dbReference>
<dbReference type="PANTHER" id="PTHR10000">
    <property type="entry name" value="PHOSPHOSERINE PHOSPHATASE"/>
    <property type="match status" value="1"/>
</dbReference>
<reference evidence="1" key="1">
    <citation type="submission" date="2023-07" db="EMBL/GenBank/DDBJ databases">
        <title>Sorghum-associated microbial communities from plants grown in Nebraska, USA.</title>
        <authorList>
            <person name="Schachtman D."/>
        </authorList>
    </citation>
    <scope>NUCLEOTIDE SEQUENCE</scope>
    <source>
        <strain evidence="1">BE80</strain>
    </source>
</reference>
<accession>A0AAP5H7Q8</accession>
<dbReference type="Gene3D" id="3.40.50.1000">
    <property type="entry name" value="HAD superfamily/HAD-like"/>
    <property type="match status" value="1"/>
</dbReference>
<organism evidence="1 2">
    <name type="scientific">Paenibacillus amylolyticus</name>
    <dbReference type="NCBI Taxonomy" id="1451"/>
    <lineage>
        <taxon>Bacteria</taxon>
        <taxon>Bacillati</taxon>
        <taxon>Bacillota</taxon>
        <taxon>Bacilli</taxon>
        <taxon>Bacillales</taxon>
        <taxon>Paenibacillaceae</taxon>
        <taxon>Paenibacillus</taxon>
    </lineage>
</organism>
<name>A0AAP5H7Q8_PAEAM</name>
<comment type="caution">
    <text evidence="1">The sequence shown here is derived from an EMBL/GenBank/DDBJ whole genome shotgun (WGS) entry which is preliminary data.</text>
</comment>
<dbReference type="InterPro" id="IPR036412">
    <property type="entry name" value="HAD-like_sf"/>
</dbReference>
<proteinExistence type="predicted"/>
<evidence type="ECO:0000313" key="1">
    <source>
        <dbReference type="EMBL" id="MDR6726730.1"/>
    </source>
</evidence>
<dbReference type="InterPro" id="IPR006379">
    <property type="entry name" value="HAD-SF_hydro_IIB"/>
</dbReference>
<dbReference type="Pfam" id="PF08282">
    <property type="entry name" value="Hydrolase_3"/>
    <property type="match status" value="1"/>
</dbReference>
<dbReference type="GO" id="GO:0000287">
    <property type="term" value="F:magnesium ion binding"/>
    <property type="evidence" value="ECO:0007669"/>
    <property type="project" value="TreeGrafter"/>
</dbReference>
<dbReference type="Gene3D" id="3.30.1240.10">
    <property type="match status" value="1"/>
</dbReference>
<dbReference type="GO" id="GO:0005829">
    <property type="term" value="C:cytosol"/>
    <property type="evidence" value="ECO:0007669"/>
    <property type="project" value="TreeGrafter"/>
</dbReference>
<gene>
    <name evidence="1" type="ORF">J2W91_005252</name>
</gene>
<protein>
    <submittedName>
        <fullName evidence="1">Cof subfamily protein (Haloacid dehalogenase superfamily)</fullName>
    </submittedName>
</protein>
<dbReference type="InterPro" id="IPR023214">
    <property type="entry name" value="HAD_sf"/>
</dbReference>
<dbReference type="GO" id="GO:0016791">
    <property type="term" value="F:phosphatase activity"/>
    <property type="evidence" value="ECO:0007669"/>
    <property type="project" value="UniProtKB-ARBA"/>
</dbReference>
<dbReference type="PROSITE" id="PS01229">
    <property type="entry name" value="COF_2"/>
    <property type="match status" value="1"/>
</dbReference>
<dbReference type="EMBL" id="JAVDTR010000019">
    <property type="protein sequence ID" value="MDR6726730.1"/>
    <property type="molecule type" value="Genomic_DNA"/>
</dbReference>
<dbReference type="SUPFAM" id="SSF56784">
    <property type="entry name" value="HAD-like"/>
    <property type="match status" value="1"/>
</dbReference>
<dbReference type="SFLD" id="SFLDS00003">
    <property type="entry name" value="Haloacid_Dehalogenase"/>
    <property type="match status" value="1"/>
</dbReference>
<dbReference type="PROSITE" id="PS01228">
    <property type="entry name" value="COF_1"/>
    <property type="match status" value="1"/>
</dbReference>
<dbReference type="InterPro" id="IPR000150">
    <property type="entry name" value="Cof"/>
</dbReference>
<sequence>MNKQKHMHEMIKVVFMDIDGTLLSEVDRTLSPRTERSIQELLRRGIQVVLVTGRPYNLCEEFRRLGIDTIISANGALIKSGEQVIHKSVLSLDMVRTFSEFAQENGHGVSYFTETFEMNGDFETDVRITDALRDTLGIMEYPGRINSLESEIYCLCLYADQAEAEIYHRQFPSLNFVRFHEYVSNVLEENVVSKSAAAEKVLTYLNISREEAMAFGDGENDIDLLEYVGLGIAMGNGGERIKLSADYVTRKASEDGITHALKAFKLIY</sequence>
<dbReference type="NCBIfam" id="TIGR01484">
    <property type="entry name" value="HAD-SF-IIB"/>
    <property type="match status" value="1"/>
</dbReference>
<dbReference type="AlphaFoldDB" id="A0AAP5H7Q8"/>
<dbReference type="NCBIfam" id="TIGR00099">
    <property type="entry name" value="Cof-subfamily"/>
    <property type="match status" value="1"/>
</dbReference>